<dbReference type="EMBL" id="MWQN01000001">
    <property type="protein sequence ID" value="OPC84151.1"/>
    <property type="molecule type" value="Genomic_DNA"/>
</dbReference>
<dbReference type="OrthoDB" id="5198182at2"/>
<dbReference type="STRING" id="159449.B4N89_27375"/>
<dbReference type="RefSeq" id="WP_078978444.1">
    <property type="nucleotide sequence ID" value="NZ_MWQN01000001.1"/>
</dbReference>
<comment type="caution">
    <text evidence="2">The sequence shown here is derived from an EMBL/GenBank/DDBJ whole genome shotgun (WGS) entry which is preliminary data.</text>
</comment>
<gene>
    <name evidence="2" type="ORF">B4N89_27375</name>
</gene>
<feature type="region of interest" description="Disordered" evidence="1">
    <location>
        <begin position="104"/>
        <end position="125"/>
    </location>
</feature>
<sequence>MNQHDERSAIADTLETISDALAAAGHHREADELHALAHDLRTPHRGEWEAVFDHDDGRYLHLGYGPDEPTVQARATAWALSFGGRLDWHDPWPDGTRQADFIAPDQDPGTGIEVRPSSRHDRQRRFNEHQREVVIRLRDERDEVLMRLGRIGNGHGKHVTEHGTTSGYCHECGHPWPCPTNTWATTKRDLDLCWDPFDDEPPAPQPEPDEYVVTVQRIDGYWVGSIAALGLAVQVDHHDDVDRTLREALDQDGRNAAAAFSVTYS</sequence>
<proteinExistence type="predicted"/>
<dbReference type="Proteomes" id="UP000190037">
    <property type="component" value="Unassembled WGS sequence"/>
</dbReference>
<dbReference type="AlphaFoldDB" id="A0A1T3P5B3"/>
<evidence type="ECO:0000313" key="3">
    <source>
        <dbReference type="Proteomes" id="UP000190037"/>
    </source>
</evidence>
<evidence type="ECO:0000313" key="2">
    <source>
        <dbReference type="EMBL" id="OPC84151.1"/>
    </source>
</evidence>
<organism evidence="2 3">
    <name type="scientific">Embleya scabrispora</name>
    <dbReference type="NCBI Taxonomy" id="159449"/>
    <lineage>
        <taxon>Bacteria</taxon>
        <taxon>Bacillati</taxon>
        <taxon>Actinomycetota</taxon>
        <taxon>Actinomycetes</taxon>
        <taxon>Kitasatosporales</taxon>
        <taxon>Streptomycetaceae</taxon>
        <taxon>Embleya</taxon>
    </lineage>
</organism>
<accession>A0A1T3P5B3</accession>
<keyword evidence="3" id="KW-1185">Reference proteome</keyword>
<name>A0A1T3P5B3_9ACTN</name>
<evidence type="ECO:0000256" key="1">
    <source>
        <dbReference type="SAM" id="MobiDB-lite"/>
    </source>
</evidence>
<protein>
    <submittedName>
        <fullName evidence="2">Uncharacterized protein</fullName>
    </submittedName>
</protein>
<reference evidence="2 3" key="1">
    <citation type="submission" date="2017-03" db="EMBL/GenBank/DDBJ databases">
        <title>Draft genome sequence of Streptomyces scabrisporus NF3, endophyte isolated from Amphipterygium adstringens.</title>
        <authorList>
            <person name="Vazquez M."/>
            <person name="Ceapa C.D."/>
            <person name="Rodriguez Luna D."/>
            <person name="Sanchez Esquivel S."/>
        </authorList>
    </citation>
    <scope>NUCLEOTIDE SEQUENCE [LARGE SCALE GENOMIC DNA]</scope>
    <source>
        <strain evidence="2 3">NF3</strain>
    </source>
</reference>
<feature type="compositionally biased region" description="Basic and acidic residues" evidence="1">
    <location>
        <begin position="116"/>
        <end position="125"/>
    </location>
</feature>